<organism evidence="1 2">
    <name type="scientific">Parasponia andersonii</name>
    <name type="common">Sponia andersonii</name>
    <dbReference type="NCBI Taxonomy" id="3476"/>
    <lineage>
        <taxon>Eukaryota</taxon>
        <taxon>Viridiplantae</taxon>
        <taxon>Streptophyta</taxon>
        <taxon>Embryophyta</taxon>
        <taxon>Tracheophyta</taxon>
        <taxon>Spermatophyta</taxon>
        <taxon>Magnoliopsida</taxon>
        <taxon>eudicotyledons</taxon>
        <taxon>Gunneridae</taxon>
        <taxon>Pentapetalae</taxon>
        <taxon>rosids</taxon>
        <taxon>fabids</taxon>
        <taxon>Rosales</taxon>
        <taxon>Cannabaceae</taxon>
        <taxon>Parasponia</taxon>
    </lineage>
</organism>
<protein>
    <submittedName>
        <fullName evidence="1">Uncharacterized protein</fullName>
    </submittedName>
</protein>
<reference evidence="2" key="1">
    <citation type="submission" date="2016-06" db="EMBL/GenBank/DDBJ databases">
        <title>Parallel loss of symbiosis genes in relatives of nitrogen-fixing non-legume Parasponia.</title>
        <authorList>
            <person name="Van Velzen R."/>
            <person name="Holmer R."/>
            <person name="Bu F."/>
            <person name="Rutten L."/>
            <person name="Van Zeijl A."/>
            <person name="Liu W."/>
            <person name="Santuari L."/>
            <person name="Cao Q."/>
            <person name="Sharma T."/>
            <person name="Shen D."/>
            <person name="Roswanjaya Y."/>
            <person name="Wardhani T."/>
            <person name="Kalhor M.S."/>
            <person name="Jansen J."/>
            <person name="Van den Hoogen J."/>
            <person name="Gungor B."/>
            <person name="Hartog M."/>
            <person name="Hontelez J."/>
            <person name="Verver J."/>
            <person name="Yang W.-C."/>
            <person name="Schijlen E."/>
            <person name="Repin R."/>
            <person name="Schilthuizen M."/>
            <person name="Schranz E."/>
            <person name="Heidstra R."/>
            <person name="Miyata K."/>
            <person name="Fedorova E."/>
            <person name="Kohlen W."/>
            <person name="Bisseling T."/>
            <person name="Smit S."/>
            <person name="Geurts R."/>
        </authorList>
    </citation>
    <scope>NUCLEOTIDE SEQUENCE [LARGE SCALE GENOMIC DNA]</scope>
    <source>
        <strain evidence="2">cv. WU1-14</strain>
    </source>
</reference>
<gene>
    <name evidence="1" type="ORF">PanWU01x14_171870</name>
</gene>
<dbReference type="Proteomes" id="UP000237105">
    <property type="component" value="Unassembled WGS sequence"/>
</dbReference>
<comment type="caution">
    <text evidence="1">The sequence shown here is derived from an EMBL/GenBank/DDBJ whole genome shotgun (WGS) entry which is preliminary data.</text>
</comment>
<dbReference type="AlphaFoldDB" id="A0A2P5C9B0"/>
<sequence>MSRLLMAPSKWDSDVDAIRTHRLQEQIDDWELDIDCLEADMRLGYQRANEAKRKGDVGICMKHRLRPHSKKTLIRSYHI</sequence>
<evidence type="ECO:0000313" key="2">
    <source>
        <dbReference type="Proteomes" id="UP000237105"/>
    </source>
</evidence>
<name>A0A2P5C9B0_PARAD</name>
<accession>A0A2P5C9B0</accession>
<dbReference type="EMBL" id="JXTB01000157">
    <property type="protein sequence ID" value="PON57639.1"/>
    <property type="molecule type" value="Genomic_DNA"/>
</dbReference>
<keyword evidence="2" id="KW-1185">Reference proteome</keyword>
<evidence type="ECO:0000313" key="1">
    <source>
        <dbReference type="EMBL" id="PON57639.1"/>
    </source>
</evidence>
<dbReference type="OrthoDB" id="10484111at2759"/>
<proteinExistence type="predicted"/>